<dbReference type="EMBL" id="QFNN01000116">
    <property type="protein sequence ID" value="PZO87749.1"/>
    <property type="molecule type" value="Genomic_DNA"/>
</dbReference>
<dbReference type="SMART" id="SM00507">
    <property type="entry name" value="HNHc"/>
    <property type="match status" value="1"/>
</dbReference>
<dbReference type="CDD" id="cd00085">
    <property type="entry name" value="HNHc"/>
    <property type="match status" value="1"/>
</dbReference>
<dbReference type="GO" id="GO:0003676">
    <property type="term" value="F:nucleic acid binding"/>
    <property type="evidence" value="ECO:0007669"/>
    <property type="project" value="InterPro"/>
</dbReference>
<dbReference type="PANTHER" id="PTHR33877:SF2">
    <property type="entry name" value="OS07G0170200 PROTEIN"/>
    <property type="match status" value="1"/>
</dbReference>
<dbReference type="AlphaFoldDB" id="A0A2W5A5N6"/>
<name>A0A2W5A5N6_9SPHN</name>
<evidence type="ECO:0000313" key="3">
    <source>
        <dbReference type="Proteomes" id="UP000249066"/>
    </source>
</evidence>
<accession>A0A2W5A5N6</accession>
<dbReference type="InterPro" id="IPR052892">
    <property type="entry name" value="NA-targeting_endonuclease"/>
</dbReference>
<proteinExistence type="predicted"/>
<dbReference type="GO" id="GO:0004519">
    <property type="term" value="F:endonuclease activity"/>
    <property type="evidence" value="ECO:0007669"/>
    <property type="project" value="InterPro"/>
</dbReference>
<feature type="domain" description="HNH nuclease" evidence="1">
    <location>
        <begin position="51"/>
        <end position="107"/>
    </location>
</feature>
<dbReference type="Gene3D" id="1.10.30.50">
    <property type="match status" value="1"/>
</dbReference>
<reference evidence="2 3" key="1">
    <citation type="submission" date="2017-08" db="EMBL/GenBank/DDBJ databases">
        <title>Infants hospitalized years apart are colonized by the same room-sourced microbial strains.</title>
        <authorList>
            <person name="Brooks B."/>
            <person name="Olm M.R."/>
            <person name="Firek B.A."/>
            <person name="Baker R."/>
            <person name="Thomas B.C."/>
            <person name="Morowitz M.J."/>
            <person name="Banfield J.F."/>
        </authorList>
    </citation>
    <scope>NUCLEOTIDE SEQUENCE [LARGE SCALE GENOMIC DNA]</scope>
    <source>
        <strain evidence="2">S2_018_000_R2_101</strain>
    </source>
</reference>
<dbReference type="InterPro" id="IPR003615">
    <property type="entry name" value="HNH_nuc"/>
</dbReference>
<organism evidence="2 3">
    <name type="scientific">Sphingomonas sanxanigenens</name>
    <dbReference type="NCBI Taxonomy" id="397260"/>
    <lineage>
        <taxon>Bacteria</taxon>
        <taxon>Pseudomonadati</taxon>
        <taxon>Pseudomonadota</taxon>
        <taxon>Alphaproteobacteria</taxon>
        <taxon>Sphingomonadales</taxon>
        <taxon>Sphingomonadaceae</taxon>
        <taxon>Sphingomonas</taxon>
    </lineage>
</organism>
<evidence type="ECO:0000313" key="2">
    <source>
        <dbReference type="EMBL" id="PZO87749.1"/>
    </source>
</evidence>
<dbReference type="InterPro" id="IPR002711">
    <property type="entry name" value="HNH"/>
</dbReference>
<dbReference type="GO" id="GO:0008270">
    <property type="term" value="F:zinc ion binding"/>
    <property type="evidence" value="ECO:0007669"/>
    <property type="project" value="InterPro"/>
</dbReference>
<evidence type="ECO:0000259" key="1">
    <source>
        <dbReference type="SMART" id="SM00507"/>
    </source>
</evidence>
<dbReference type="Proteomes" id="UP000249066">
    <property type="component" value="Unassembled WGS sequence"/>
</dbReference>
<sequence length="144" mass="15348">MVPPMKHGPIAHHPLTETPYNKLFHAGNSAHGVPLYAVLGSGAPPCKAPTALRSAFNLYGGRCFYCRAIMPPHVSMQKVSLDHVVPRKQGGTNLLHNLVIACKDCNRAKAASPIGAFRQDSSRAYLDALEAHIADAIRALSASG</sequence>
<protein>
    <recommendedName>
        <fullName evidence="1">HNH nuclease domain-containing protein</fullName>
    </recommendedName>
</protein>
<dbReference type="PANTHER" id="PTHR33877">
    <property type="entry name" value="SLL1193 PROTEIN"/>
    <property type="match status" value="1"/>
</dbReference>
<gene>
    <name evidence="2" type="ORF">DI623_14090</name>
</gene>
<dbReference type="Pfam" id="PF01844">
    <property type="entry name" value="HNH"/>
    <property type="match status" value="1"/>
</dbReference>
<comment type="caution">
    <text evidence="2">The sequence shown here is derived from an EMBL/GenBank/DDBJ whole genome shotgun (WGS) entry which is preliminary data.</text>
</comment>